<dbReference type="STRING" id="1936003.STSP2_01233"/>
<accession>A0A1U9NK12</accession>
<feature type="signal peptide" evidence="1">
    <location>
        <begin position="1"/>
        <end position="21"/>
    </location>
</feature>
<name>A0A1U9NK12_9BACT</name>
<feature type="chain" id="PRO_5012730656" description="LamG-like jellyroll fold domain-containing protein" evidence="1">
    <location>
        <begin position="22"/>
        <end position="851"/>
    </location>
</feature>
<sequence precursor="true">MKKIVMCTAIAAWCFMGVANANLVQHLTFDVDGSATVGYDASLRDGAYITSGGQGRFGEALALDGSGDMAVIDGYKGIGGADPRTVSLWVKTAVNQSNGTFFMGWGDAGYGTRVRYDFGLQAGTTDQIRNELNAGYSLSSRGTTITDDQWHHVALTWDGTTATFYLDGQLYGTDQPGTVNTTLTEDVVIGTGIRQAFAGYTDNRWTDGLIDDVRIYDTALPATEIQKLYLGNVPMVVNPTPADATDHFDPLATLSWEVYNAENASLELNIGTDVACSDVVSGLGIGSATSYDLSNLPLAYGTTYFWRVDVIDGEEVYQGQVWSFTTGGVASDPDPADGGKADNEAQPFTWQGDSLVCSYDVYFGTLNAMSFVGNYETASVSYSQLAASLGEVLIPAGEYQWRVDTIDCAGELMVTGQVWTVTMPEPDAVMIDDFRGYADQAALDAVWADGDTNGSGTVAVYDKLTDVLFVEFDAIGSEPCKVSRTFTTAQDWAGTGRDTFSFEFRGVDGNGPDDVYIEFSDGTNTARFTKSGAAVNAEWSTWYIPLAKISDAGVDTSGITEIAVGTIPAVGSAGNGVLVIDEFMLSLPGCIDELRPAMDLTGDCVVDIADLAEFADDWMMSDFVVTAQTRPAAVCEYDFENSLADSSGNGFDGAVVPSGAAVVYASGGIDNDSCVSLDGTYQIELPASVFSGISNELTICCWMKGGEGLEEFEFTGGSSAKHAVWEDAVAAIEPGQSDWKHYAVVMDSAGEARFYVDGKLIAIEQGFDSGIQGTNSGTSVLRYMPFADETDRIYVDDLQVYGQALTQQQVVDIAFGPAGHVVQPISPIYTDADIDATGRVDLADFAELQDE</sequence>
<reference evidence="3" key="1">
    <citation type="submission" date="2017-02" db="EMBL/GenBank/DDBJ databases">
        <title>Comparative genomics and description of representatives of a novel lineage of planctomycetes thriving in anoxic sediments.</title>
        <authorList>
            <person name="Spring S."/>
            <person name="Bunk B."/>
            <person name="Sproer C."/>
        </authorList>
    </citation>
    <scope>NUCLEOTIDE SEQUENCE [LARGE SCALE GENOMIC DNA]</scope>
    <source>
        <strain evidence="3">ST-NAGAB-D1</strain>
    </source>
</reference>
<dbReference type="RefSeq" id="WP_146660787.1">
    <property type="nucleotide sequence ID" value="NZ_CP019791.1"/>
</dbReference>
<dbReference type="Pfam" id="PF13385">
    <property type="entry name" value="Laminin_G_3"/>
    <property type="match status" value="2"/>
</dbReference>
<keyword evidence="1" id="KW-0732">Signal</keyword>
<gene>
    <name evidence="2" type="ORF">STSP2_01233</name>
</gene>
<dbReference type="Gene3D" id="2.60.120.200">
    <property type="match status" value="2"/>
</dbReference>
<evidence type="ECO:0000313" key="3">
    <source>
        <dbReference type="Proteomes" id="UP000189674"/>
    </source>
</evidence>
<dbReference type="KEGG" id="alus:STSP2_01233"/>
<organism evidence="2 3">
    <name type="scientific">Anaerohalosphaera lusitana</name>
    <dbReference type="NCBI Taxonomy" id="1936003"/>
    <lineage>
        <taxon>Bacteria</taxon>
        <taxon>Pseudomonadati</taxon>
        <taxon>Planctomycetota</taxon>
        <taxon>Phycisphaerae</taxon>
        <taxon>Sedimentisphaerales</taxon>
        <taxon>Anaerohalosphaeraceae</taxon>
        <taxon>Anaerohalosphaera</taxon>
    </lineage>
</organism>
<dbReference type="Proteomes" id="UP000189674">
    <property type="component" value="Chromosome"/>
</dbReference>
<proteinExistence type="predicted"/>
<dbReference type="SUPFAM" id="SSF49899">
    <property type="entry name" value="Concanavalin A-like lectins/glucanases"/>
    <property type="match status" value="2"/>
</dbReference>
<evidence type="ECO:0000313" key="2">
    <source>
        <dbReference type="EMBL" id="AQT68078.1"/>
    </source>
</evidence>
<evidence type="ECO:0008006" key="4">
    <source>
        <dbReference type="Google" id="ProtNLM"/>
    </source>
</evidence>
<dbReference type="InterPro" id="IPR013783">
    <property type="entry name" value="Ig-like_fold"/>
</dbReference>
<dbReference type="Gene3D" id="2.60.40.10">
    <property type="entry name" value="Immunoglobulins"/>
    <property type="match status" value="1"/>
</dbReference>
<protein>
    <recommendedName>
        <fullName evidence="4">LamG-like jellyroll fold domain-containing protein</fullName>
    </recommendedName>
</protein>
<dbReference type="EMBL" id="CP019791">
    <property type="protein sequence ID" value="AQT68078.1"/>
    <property type="molecule type" value="Genomic_DNA"/>
</dbReference>
<dbReference type="AlphaFoldDB" id="A0A1U9NK12"/>
<evidence type="ECO:0000256" key="1">
    <source>
        <dbReference type="SAM" id="SignalP"/>
    </source>
</evidence>
<dbReference type="InterPro" id="IPR013320">
    <property type="entry name" value="ConA-like_dom_sf"/>
</dbReference>
<dbReference type="OrthoDB" id="229586at2"/>
<keyword evidence="3" id="KW-1185">Reference proteome</keyword>
<dbReference type="Gene3D" id="2.60.120.430">
    <property type="entry name" value="Galactose-binding lectin"/>
    <property type="match status" value="1"/>
</dbReference>